<dbReference type="Proteomes" id="UP001456524">
    <property type="component" value="Unassembled WGS sequence"/>
</dbReference>
<protein>
    <recommendedName>
        <fullName evidence="3">Secreted protein</fullName>
    </recommendedName>
</protein>
<dbReference type="EMBL" id="JBBWUH010000002">
    <property type="protein sequence ID" value="KAK8175979.1"/>
    <property type="molecule type" value="Genomic_DNA"/>
</dbReference>
<organism evidence="1 2">
    <name type="scientific">Phyllosticta citrichinensis</name>
    <dbReference type="NCBI Taxonomy" id="1130410"/>
    <lineage>
        <taxon>Eukaryota</taxon>
        <taxon>Fungi</taxon>
        <taxon>Dikarya</taxon>
        <taxon>Ascomycota</taxon>
        <taxon>Pezizomycotina</taxon>
        <taxon>Dothideomycetes</taxon>
        <taxon>Dothideomycetes incertae sedis</taxon>
        <taxon>Botryosphaeriales</taxon>
        <taxon>Phyllostictaceae</taxon>
        <taxon>Phyllosticta</taxon>
    </lineage>
</organism>
<evidence type="ECO:0008006" key="3">
    <source>
        <dbReference type="Google" id="ProtNLM"/>
    </source>
</evidence>
<sequence>MMIGIRGKWWGLSLLPPVPLRSDEFGRHGEFPAPAGCSGFPQARKASRNILRKHSSQSPFPGFRPSPNSHIRTRRGLFVGSMPAEGLFYVLLAVCQMARIRCRDDAASTCLCAVLLLKLEVACEADCCTRPACCLAGRVEKLLVYPPPYLQLPPEARRSQRGDEYDQLTCRLAGWTLFLQTLANSDVLRT</sequence>
<comment type="caution">
    <text evidence="1">The sequence shown here is derived from an EMBL/GenBank/DDBJ whole genome shotgun (WGS) entry which is preliminary data.</text>
</comment>
<name>A0ABR1Y460_9PEZI</name>
<proteinExistence type="predicted"/>
<keyword evidence="2" id="KW-1185">Reference proteome</keyword>
<reference evidence="1 2" key="1">
    <citation type="journal article" date="2022" name="G3 (Bethesda)">
        <title>Enemy or ally: a genomic approach to elucidate the lifestyle of Phyllosticta citrichinaensis.</title>
        <authorList>
            <person name="Buijs V.A."/>
            <person name="Groenewald J.Z."/>
            <person name="Haridas S."/>
            <person name="LaButti K.M."/>
            <person name="Lipzen A."/>
            <person name="Martin F.M."/>
            <person name="Barry K."/>
            <person name="Grigoriev I.V."/>
            <person name="Crous P.W."/>
            <person name="Seidl M.F."/>
        </authorList>
    </citation>
    <scope>NUCLEOTIDE SEQUENCE [LARGE SCALE GENOMIC DNA]</scope>
    <source>
        <strain evidence="1 2">CBS 129764</strain>
    </source>
</reference>
<evidence type="ECO:0000313" key="1">
    <source>
        <dbReference type="EMBL" id="KAK8175979.1"/>
    </source>
</evidence>
<gene>
    <name evidence="1" type="ORF">IWX90DRAFT_128237</name>
</gene>
<accession>A0ABR1Y460</accession>
<evidence type="ECO:0000313" key="2">
    <source>
        <dbReference type="Proteomes" id="UP001456524"/>
    </source>
</evidence>